<dbReference type="EMBL" id="ANJA01001039">
    <property type="protein sequence ID" value="ETO80086.1"/>
    <property type="molecule type" value="Genomic_DNA"/>
</dbReference>
<reference evidence="2 3" key="1">
    <citation type="submission" date="2013-11" db="EMBL/GenBank/DDBJ databases">
        <title>The Genome Sequence of Phytophthora parasitica P1976.</title>
        <authorList>
            <consortium name="The Broad Institute Genomics Platform"/>
            <person name="Russ C."/>
            <person name="Tyler B."/>
            <person name="Panabieres F."/>
            <person name="Shan W."/>
            <person name="Tripathy S."/>
            <person name="Grunwald N."/>
            <person name="Machado M."/>
            <person name="Johnson C.S."/>
            <person name="Walker B."/>
            <person name="Young S."/>
            <person name="Zeng Q."/>
            <person name="Gargeya S."/>
            <person name="Fitzgerald M."/>
            <person name="Haas B."/>
            <person name="Abouelleil A."/>
            <person name="Allen A.W."/>
            <person name="Alvarado L."/>
            <person name="Arachchi H.M."/>
            <person name="Berlin A.M."/>
            <person name="Chapman S.B."/>
            <person name="Gainer-Dewar J."/>
            <person name="Goldberg J."/>
            <person name="Griggs A."/>
            <person name="Gujja S."/>
            <person name="Hansen M."/>
            <person name="Howarth C."/>
            <person name="Imamovic A."/>
            <person name="Ireland A."/>
            <person name="Larimer J."/>
            <person name="McCowan C."/>
            <person name="Murphy C."/>
            <person name="Pearson M."/>
            <person name="Poon T.W."/>
            <person name="Priest M."/>
            <person name="Roberts A."/>
            <person name="Saif S."/>
            <person name="Shea T."/>
            <person name="Sisk P."/>
            <person name="Sykes S."/>
            <person name="Wortman J."/>
            <person name="Nusbaum C."/>
            <person name="Birren B."/>
        </authorList>
    </citation>
    <scope>NUCLEOTIDE SEQUENCE [LARGE SCALE GENOMIC DNA]</scope>
    <source>
        <strain evidence="2 3">P1976</strain>
    </source>
</reference>
<dbReference type="AlphaFoldDB" id="A0A081AMH5"/>
<evidence type="ECO:0000313" key="2">
    <source>
        <dbReference type="EMBL" id="ETO80086.1"/>
    </source>
</evidence>
<dbReference type="OrthoDB" id="96899at2759"/>
<dbReference type="Proteomes" id="UP000028582">
    <property type="component" value="Unassembled WGS sequence"/>
</dbReference>
<comment type="caution">
    <text evidence="2">The sequence shown here is derived from an EMBL/GenBank/DDBJ whole genome shotgun (WGS) entry which is preliminary data.</text>
</comment>
<feature type="region of interest" description="Disordered" evidence="1">
    <location>
        <begin position="94"/>
        <end position="177"/>
    </location>
</feature>
<evidence type="ECO:0000256" key="1">
    <source>
        <dbReference type="SAM" id="MobiDB-lite"/>
    </source>
</evidence>
<proteinExistence type="predicted"/>
<organism evidence="2 3">
    <name type="scientific">Phytophthora nicotianae P1976</name>
    <dbReference type="NCBI Taxonomy" id="1317066"/>
    <lineage>
        <taxon>Eukaryota</taxon>
        <taxon>Sar</taxon>
        <taxon>Stramenopiles</taxon>
        <taxon>Oomycota</taxon>
        <taxon>Peronosporomycetes</taxon>
        <taxon>Peronosporales</taxon>
        <taxon>Peronosporaceae</taxon>
        <taxon>Phytophthora</taxon>
    </lineage>
</organism>
<name>A0A081AMH5_PHYNI</name>
<accession>A0A081AMH5</accession>
<protein>
    <submittedName>
        <fullName evidence="2">Uncharacterized protein</fullName>
    </submittedName>
</protein>
<feature type="compositionally biased region" description="Basic and acidic residues" evidence="1">
    <location>
        <begin position="165"/>
        <end position="177"/>
    </location>
</feature>
<evidence type="ECO:0000313" key="3">
    <source>
        <dbReference type="Proteomes" id="UP000028582"/>
    </source>
</evidence>
<feature type="compositionally biased region" description="Polar residues" evidence="1">
    <location>
        <begin position="115"/>
        <end position="164"/>
    </location>
</feature>
<sequence>MEALCERVLVLVPAEELETTANLVLHEEFLALDEAVNDVLAAFAKLEEVRTAVSKLEQDCASSTGGSSSLLTNTIVMQRQLEKGLRKIAVSAPVDTTADDKKRKRNHKDLKKSSAGDTESVANTQIEGSKSQSKSRGGVHQLTQVKTKNTTQMTPAPQSKTSSHTRNEVDATTRRRKLEAKPPRYYIDRVKEVDALPPKERIHYIPHLLRELTVFLDKDRSYGQRFQITGVLHDILRWIIQMSGQEKHLEMLLDFTERMKSFVNKLPNSAQTRGLLRLTDKLSGAMHGKRISFGKTRYR</sequence>
<gene>
    <name evidence="2" type="ORF">F444_05362</name>
</gene>